<dbReference type="EMBL" id="KF806588">
    <property type="protein sequence ID" value="AHI60143.1"/>
    <property type="molecule type" value="Genomic_DNA"/>
</dbReference>
<keyword evidence="3" id="KW-1185">Reference proteome</keyword>
<keyword evidence="1" id="KW-0812">Transmembrane</keyword>
<keyword evidence="1" id="KW-1133">Transmembrane helix</keyword>
<organism evidence="2 3">
    <name type="scientific">Erwinia phage Ea9-2</name>
    <dbReference type="NCBI Taxonomy" id="1429767"/>
    <lineage>
        <taxon>Viruses</taxon>
        <taxon>Duplodnaviria</taxon>
        <taxon>Heunggongvirae</taxon>
        <taxon>Uroviricota</taxon>
        <taxon>Caudoviricetes</taxon>
        <taxon>Schitoviridae</taxon>
        <taxon>Erskinevirinae</taxon>
        <taxon>Johnsonvirus</taxon>
        <taxon>Johnsonvirus Ea92</taxon>
    </lineage>
</organism>
<dbReference type="Proteomes" id="UP000019305">
    <property type="component" value="Segment"/>
</dbReference>
<evidence type="ECO:0000313" key="3">
    <source>
        <dbReference type="Proteomes" id="UP000019305"/>
    </source>
</evidence>
<sequence length="111" mass="12913">MSDNVEIQVQMARLDERLRIISEGLIQDRESRKQQYERAESLNTTMNAMDNRVKSIEESLARNAPTIEEFITIKHRVVGAGMMGKWVWVFVGGLLGIIFTMRMEIIRWLSK</sequence>
<protein>
    <submittedName>
        <fullName evidence="2">Uncharacterized protein</fullName>
    </submittedName>
</protein>
<evidence type="ECO:0000256" key="1">
    <source>
        <dbReference type="SAM" id="Phobius"/>
    </source>
</evidence>
<proteinExistence type="predicted"/>
<dbReference type="GeneID" id="18504021"/>
<evidence type="ECO:0000313" key="2">
    <source>
        <dbReference type="EMBL" id="AHI60143.1"/>
    </source>
</evidence>
<name>W6AQY8_9CAUD</name>
<dbReference type="RefSeq" id="YP_009007460.1">
    <property type="nucleotide sequence ID" value="NC_023579.1"/>
</dbReference>
<keyword evidence="1" id="KW-0472">Membrane</keyword>
<gene>
    <name evidence="2" type="ORF">Ea92_82</name>
</gene>
<dbReference type="KEGG" id="vg:18504021"/>
<feature type="transmembrane region" description="Helical" evidence="1">
    <location>
        <begin position="86"/>
        <end position="105"/>
    </location>
</feature>
<reference evidence="2 3" key="1">
    <citation type="submission" date="2015-01" db="EMBL/GenBank/DDBJ databases">
        <title>Characterization of two new Erwinia spp. phages.</title>
        <authorList>
            <person name="Yagubi A.I."/>
            <person name="Kropinski A.M."/>
            <person name="Castle A.J."/>
            <person name="Svircev A.M."/>
        </authorList>
    </citation>
    <scope>NUCLEOTIDE SEQUENCE [LARGE SCALE GENOMIC DNA]</scope>
    <source>
        <strain evidence="2">Ea9-2</strain>
    </source>
</reference>
<accession>W6AQY8</accession>